<organism evidence="1 2">
    <name type="scientific">Venturia effusa</name>
    <dbReference type="NCBI Taxonomy" id="50376"/>
    <lineage>
        <taxon>Eukaryota</taxon>
        <taxon>Fungi</taxon>
        <taxon>Dikarya</taxon>
        <taxon>Ascomycota</taxon>
        <taxon>Pezizomycotina</taxon>
        <taxon>Dothideomycetes</taxon>
        <taxon>Pleosporomycetidae</taxon>
        <taxon>Venturiales</taxon>
        <taxon>Venturiaceae</taxon>
        <taxon>Venturia</taxon>
    </lineage>
</organism>
<dbReference type="Proteomes" id="UP000316270">
    <property type="component" value="Chromosome 10"/>
</dbReference>
<proteinExistence type="predicted"/>
<dbReference type="AlphaFoldDB" id="A0A517LD82"/>
<dbReference type="InterPro" id="IPR029063">
    <property type="entry name" value="SAM-dependent_MTases_sf"/>
</dbReference>
<reference evidence="1 2" key="1">
    <citation type="submission" date="2019-07" db="EMBL/GenBank/DDBJ databases">
        <title>Finished genome of Venturia effusa.</title>
        <authorList>
            <person name="Young C.A."/>
            <person name="Cox M.P."/>
            <person name="Ganley A.R.D."/>
            <person name="David W.J."/>
        </authorList>
    </citation>
    <scope>NUCLEOTIDE SEQUENCE [LARGE SCALE GENOMIC DNA]</scope>
    <source>
        <strain evidence="2">albino</strain>
    </source>
</reference>
<evidence type="ECO:0000313" key="1">
    <source>
        <dbReference type="EMBL" id="QDS73595.1"/>
    </source>
</evidence>
<name>A0A517LD82_9PEZI</name>
<keyword evidence="2" id="KW-1185">Reference proteome</keyword>
<dbReference type="OrthoDB" id="2151982at2759"/>
<dbReference type="SUPFAM" id="SSF53335">
    <property type="entry name" value="S-adenosyl-L-methionine-dependent methyltransferases"/>
    <property type="match status" value="1"/>
</dbReference>
<protein>
    <submittedName>
        <fullName evidence="1">Uncharacterized protein</fullName>
    </submittedName>
</protein>
<dbReference type="EMBL" id="CP042194">
    <property type="protein sequence ID" value="QDS73595.1"/>
    <property type="molecule type" value="Genomic_DNA"/>
</dbReference>
<gene>
    <name evidence="1" type="ORF">FKW77_001552</name>
</gene>
<sequence length="187" mass="21110">MSALPVISDVPRHHPDCCLSLSTRLVWQIGQHHLPGSTIISIGSGSGLLEALLQEQYPRTRVIGVEVNDMVNKYLSPGNSTTVKGTWDIYDKSSKDDTWLFVYPRSSGLISRYLQLLTVPRSILWLGPRKDWEEFRSPFLAFGDFGIEEIGDAGLASYETMFVMKREDLQLSEDTAKRFDISQIDDI</sequence>
<accession>A0A517LD82</accession>
<evidence type="ECO:0000313" key="2">
    <source>
        <dbReference type="Proteomes" id="UP000316270"/>
    </source>
</evidence>